<proteinExistence type="predicted"/>
<dbReference type="GO" id="GO:0009044">
    <property type="term" value="F:xylan 1,4-beta-xylosidase activity"/>
    <property type="evidence" value="ECO:0007669"/>
    <property type="project" value="UniProtKB-EC"/>
</dbReference>
<keyword evidence="1" id="KW-0326">Glycosidase</keyword>
<accession>F8EZW2</accession>
<keyword evidence="2" id="KW-1185">Reference proteome</keyword>
<dbReference type="HOGENOM" id="CLU_390212_0_0_12"/>
<evidence type="ECO:0000313" key="2">
    <source>
        <dbReference type="Proteomes" id="UP000000503"/>
    </source>
</evidence>
<dbReference type="GO" id="GO:0005975">
    <property type="term" value="P:carbohydrate metabolic process"/>
    <property type="evidence" value="ECO:0007669"/>
    <property type="project" value="InterPro"/>
</dbReference>
<keyword evidence="1" id="KW-0378">Hydrolase</keyword>
<reference evidence="2" key="1">
    <citation type="journal article" date="2013" name="Stand. Genomic Sci.">
        <title>Genome sequence of the thermophilic fresh-water bacterium Spirochaeta caldaria type strain (H1(T)), reclassification of Spirochaeta caldaria, Spirochaeta stenostrepta, and Spirochaeta zuelzerae in the genus Treponema as Treponema caldaria comb. nov., Treponema stenostrepta comb. nov., and Treponema zuelzerae comb. nov., and emendation of the genus Treponema.</title>
        <authorList>
            <person name="Abt B."/>
            <person name="Goker M."/>
            <person name="Scheuner C."/>
            <person name="Han C."/>
            <person name="Lu M."/>
            <person name="Misra M."/>
            <person name="Lapidus A."/>
            <person name="Nolan M."/>
            <person name="Lucas S."/>
            <person name="Hammon N."/>
            <person name="Deshpande S."/>
            <person name="Cheng J.F."/>
            <person name="Tapia R."/>
            <person name="Goodwin L.A."/>
            <person name="Pitluck S."/>
            <person name="Liolios K."/>
            <person name="Pagani I."/>
            <person name="Ivanova N."/>
            <person name="Mavromatis K."/>
            <person name="Mikhailova N."/>
            <person name="Huntemann M."/>
            <person name="Pati A."/>
            <person name="Chen A."/>
            <person name="Palaniappan K."/>
            <person name="Land M."/>
            <person name="Hauser L."/>
            <person name="Jeffries C.D."/>
            <person name="Rohde M."/>
            <person name="Spring S."/>
            <person name="Gronow S."/>
            <person name="Detter J.C."/>
            <person name="Bristow J."/>
            <person name="Eisen J.A."/>
            <person name="Markowitz V."/>
            <person name="Hugenholtz P."/>
            <person name="Kyrpides N.C."/>
            <person name="Woyke T."/>
            <person name="Klenk H.P."/>
        </authorList>
    </citation>
    <scope>NUCLEOTIDE SEQUENCE</scope>
    <source>
        <strain evidence="2">ATCC 51460 / DSM 7334 / H1</strain>
    </source>
</reference>
<gene>
    <name evidence="1" type="ordered locus">Spica_0309</name>
</gene>
<dbReference type="Pfam" id="PF03512">
    <property type="entry name" value="Glyco_hydro_52"/>
    <property type="match status" value="1"/>
</dbReference>
<dbReference type="PRINTS" id="PR00845">
    <property type="entry name" value="GLHYDRLASE52"/>
</dbReference>
<dbReference type="EMBL" id="CP002868">
    <property type="protein sequence ID" value="AEJ18475.1"/>
    <property type="molecule type" value="Genomic_DNA"/>
</dbReference>
<dbReference type="EC" id="3.2.1.37" evidence="1"/>
<protein>
    <submittedName>
        <fullName evidence="1">Xylan 1,4-beta-xylosidase</fullName>
        <ecNumber evidence="1">3.2.1.37</ecNumber>
    </submittedName>
</protein>
<dbReference type="STRING" id="744872.Spica_0309"/>
<evidence type="ECO:0000313" key="1">
    <source>
        <dbReference type="EMBL" id="AEJ18475.1"/>
    </source>
</evidence>
<dbReference type="AlphaFoldDB" id="F8EZW2"/>
<dbReference type="eggNOG" id="COG3170">
    <property type="taxonomic scope" value="Bacteria"/>
</dbReference>
<sequence>MGLRVSENDFYSLHGMWGAYASLILGRIGKGAGLVIGNVQPPQRGLFIGYRLGAETPWILPFCPETKIGLDASAYVDPDAPAKPMLSPADFSYFPQETIERSLSLSGEEWKAGLLSFKVTSFFGSVADPVSADPSLLRQQLRPALYITLTFDNSKKSEPLIGVFGMQGVRRPLSDSTNGTLLGFAHGTEWGFACLPDESIEEVMDWRAIDAAFNGNRPIRRLASEGVLRIKVNPGETKMVHIALGVYRDGIITSGLRTQTYYSSLFQDLEEVLDSALRDTAFMLATAAELDKGLEQSSLSDDKKFLLSHAVHSYCANTELLISEKGDPVFIVNEGEYQMMNTLDLTVDQAFFELVYSPWTVKNELDFFLTRSSYKDAYGIAFCHDQGVADSFTPVGTSVYELPHLSECFSYMSFEETLNWVLTACLYISKTGDIQWFSENRHHLEACLASMKTRDKNQDGIMDIDSDRCAGGSEITTYDSLDVSLGQARNNLYLAVKSWAAYVCIEALFRQYASDSVHIIESARISAQWAASTIQSRMLPEGYIPAVFESDNRSKIIPAIEGLVYPYICGWPELVSEQGPFGSFVKTLQKHLQTVLQAGSCLDSVSGGWKLSSTSHNTWLSKIFVNQFVAENILGFTDPELYRDAVHAKWLRNGSAQWAATDQVHSSDGHDMGSRLYPRLVTSILWYSYMGTSKNCSF</sequence>
<dbReference type="InterPro" id="IPR000852">
    <property type="entry name" value="Glyco_hydro_52"/>
</dbReference>
<dbReference type="RefSeq" id="WP_013967787.1">
    <property type="nucleotide sequence ID" value="NC_015732.1"/>
</dbReference>
<name>F8EZW2_GRAC1</name>
<dbReference type="Proteomes" id="UP000000503">
    <property type="component" value="Chromosome"/>
</dbReference>
<dbReference type="KEGG" id="scd:Spica_0309"/>
<organism evidence="1 2">
    <name type="scientific">Gracilinema caldarium (strain ATCC 51460 / DSM 7334 / H1)</name>
    <name type="common">Treponema caldarium</name>
    <dbReference type="NCBI Taxonomy" id="744872"/>
    <lineage>
        <taxon>Bacteria</taxon>
        <taxon>Pseudomonadati</taxon>
        <taxon>Spirochaetota</taxon>
        <taxon>Spirochaetia</taxon>
        <taxon>Spirochaetales</taxon>
        <taxon>Breznakiellaceae</taxon>
        <taxon>Gracilinema</taxon>
    </lineage>
</organism>
<dbReference type="OrthoDB" id="6376039at2"/>